<dbReference type="Proteomes" id="UP000189339">
    <property type="component" value="Unassembled WGS sequence"/>
</dbReference>
<keyword evidence="5" id="KW-1185">Reference proteome</keyword>
<dbReference type="EC" id="4.2.1.-" evidence="3"/>
<reference evidence="4 5" key="1">
    <citation type="submission" date="2016-12" db="EMBL/GenBank/DDBJ databases">
        <title>Marinobacter lutaoensis whole genome sequencing.</title>
        <authorList>
            <person name="Verma A."/>
            <person name="Krishnamurthi S."/>
        </authorList>
    </citation>
    <scope>NUCLEOTIDE SEQUENCE [LARGE SCALE GENOMIC DNA]</scope>
    <source>
        <strain evidence="4 5">T5054</strain>
    </source>
</reference>
<proteinExistence type="inferred from homology"/>
<comment type="similarity">
    <text evidence="1 3">Belongs to the D-glutamate cyclase family.</text>
</comment>
<dbReference type="STRING" id="135739.BTO32_06000"/>
<dbReference type="GO" id="GO:0016829">
    <property type="term" value="F:lyase activity"/>
    <property type="evidence" value="ECO:0007669"/>
    <property type="project" value="UniProtKB-KW"/>
</dbReference>
<dbReference type="Pfam" id="PF07286">
    <property type="entry name" value="D-Glu_cyclase"/>
    <property type="match status" value="1"/>
</dbReference>
<dbReference type="InterPro" id="IPR038021">
    <property type="entry name" value="Putative_hydro-lyase"/>
</dbReference>
<dbReference type="PANTHER" id="PTHR32022:SF10">
    <property type="entry name" value="D-GLUTAMATE CYCLASE, MITOCHONDRIAL"/>
    <property type="match status" value="1"/>
</dbReference>
<evidence type="ECO:0000256" key="3">
    <source>
        <dbReference type="HAMAP-Rule" id="MF_01830"/>
    </source>
</evidence>
<dbReference type="EMBL" id="MSCW01000004">
    <property type="protein sequence ID" value="ONF44532.1"/>
    <property type="molecule type" value="Genomic_DNA"/>
</dbReference>
<dbReference type="PIRSF" id="PIRSF029755">
    <property type="entry name" value="UCP029755"/>
    <property type="match status" value="1"/>
</dbReference>
<keyword evidence="2 3" id="KW-0456">Lyase</keyword>
<dbReference type="InterPro" id="IPR009906">
    <property type="entry name" value="D-Glu_cyclase"/>
</dbReference>
<comment type="caution">
    <text evidence="4">The sequence shown here is derived from an EMBL/GenBank/DDBJ whole genome shotgun (WGS) entry which is preliminary data.</text>
</comment>
<name>A0A1V2DV40_9GAMM</name>
<dbReference type="HAMAP" id="MF_01830">
    <property type="entry name" value="Hydro_lyase"/>
    <property type="match status" value="1"/>
</dbReference>
<dbReference type="PANTHER" id="PTHR32022">
    <property type="entry name" value="D-GLUTAMATE CYCLASE, MITOCHONDRIAL"/>
    <property type="match status" value="1"/>
</dbReference>
<evidence type="ECO:0000256" key="2">
    <source>
        <dbReference type="ARBA" id="ARBA00023239"/>
    </source>
</evidence>
<gene>
    <name evidence="4" type="ORF">BTO32_06000</name>
</gene>
<dbReference type="SUPFAM" id="SSF160920">
    <property type="entry name" value="PSTPO5379-like"/>
    <property type="match status" value="1"/>
</dbReference>
<protein>
    <recommendedName>
        <fullName evidence="3">Putative hydro-lyase BTO32_06000</fullName>
        <ecNumber evidence="3">4.2.1.-</ecNumber>
    </recommendedName>
</protein>
<dbReference type="NCBIfam" id="NF003969">
    <property type="entry name" value="PRK05463.1"/>
    <property type="match status" value="1"/>
</dbReference>
<organism evidence="4 5">
    <name type="scientific">Marinobacter lutaoensis</name>
    <dbReference type="NCBI Taxonomy" id="135739"/>
    <lineage>
        <taxon>Bacteria</taxon>
        <taxon>Pseudomonadati</taxon>
        <taxon>Pseudomonadota</taxon>
        <taxon>Gammaproteobacteria</taxon>
        <taxon>Pseudomonadales</taxon>
        <taxon>Marinobacteraceae</taxon>
        <taxon>Marinobacter</taxon>
    </lineage>
</organism>
<sequence length="273" mass="28867">MTFQSAGSSTFASDIDTAAAAVRRQARTGALTGPTAGMAKGYVQVNLVILPARDAAGFLRFCQANPKPCPLLAVGEPGERSCAPLGGDLDIATDVPEYRVYRNGALDGTRHDVSDLWQDDLVTFALGCSFSFEHALSQYGLPVRHIDQGRNVPMYRTSIPLVSAGGFGGTMVVSMRPFRAADAIRAVQITTRFPQAHGAPVHLGDPSLIGVEQLDAPEYGDAVTVADDELPVFWACGVTSQQVLLDAGVGFAITHSPGHMLVTDILESQVALL</sequence>
<dbReference type="Gene3D" id="3.40.1640.10">
    <property type="entry name" value="PSTPO5379-like"/>
    <property type="match status" value="1"/>
</dbReference>
<dbReference type="Gene3D" id="3.30.2040.10">
    <property type="entry name" value="PSTPO5379-like domain"/>
    <property type="match status" value="1"/>
</dbReference>
<dbReference type="OrthoDB" id="149585at2"/>
<dbReference type="RefSeq" id="WP_076723673.1">
    <property type="nucleotide sequence ID" value="NZ_MSCW01000004.1"/>
</dbReference>
<dbReference type="FunFam" id="3.30.2040.10:FF:000001">
    <property type="entry name" value="D-glutamate cyclase, mitochondrial"/>
    <property type="match status" value="1"/>
</dbReference>
<dbReference type="InterPro" id="IPR016938">
    <property type="entry name" value="UPF0317"/>
</dbReference>
<accession>A0A1V2DV40</accession>
<evidence type="ECO:0000256" key="1">
    <source>
        <dbReference type="ARBA" id="ARBA00007896"/>
    </source>
</evidence>
<evidence type="ECO:0000313" key="5">
    <source>
        <dbReference type="Proteomes" id="UP000189339"/>
    </source>
</evidence>
<dbReference type="AlphaFoldDB" id="A0A1V2DV40"/>
<evidence type="ECO:0000313" key="4">
    <source>
        <dbReference type="EMBL" id="ONF44532.1"/>
    </source>
</evidence>